<dbReference type="GO" id="GO:0005546">
    <property type="term" value="F:phosphatidylinositol-4,5-bisphosphate binding"/>
    <property type="evidence" value="ECO:0007669"/>
    <property type="project" value="TreeGrafter"/>
</dbReference>
<feature type="non-terminal residue" evidence="2">
    <location>
        <position position="1"/>
    </location>
</feature>
<dbReference type="GO" id="GO:0015629">
    <property type="term" value="C:actin cytoskeleton"/>
    <property type="evidence" value="ECO:0007669"/>
    <property type="project" value="TreeGrafter"/>
</dbReference>
<dbReference type="GO" id="GO:0051016">
    <property type="term" value="P:barbed-end actin filament capping"/>
    <property type="evidence" value="ECO:0007669"/>
    <property type="project" value="TreeGrafter"/>
</dbReference>
<dbReference type="GO" id="GO:0051015">
    <property type="term" value="F:actin filament binding"/>
    <property type="evidence" value="ECO:0007669"/>
    <property type="project" value="InterPro"/>
</dbReference>
<accession>A0A6I9WVM4</accession>
<proteinExistence type="predicted"/>
<dbReference type="SMART" id="SM00262">
    <property type="entry name" value="GEL"/>
    <property type="match status" value="1"/>
</dbReference>
<dbReference type="RefSeq" id="XP_011646684.1">
    <property type="nucleotide sequence ID" value="XM_011648382.1"/>
</dbReference>
<evidence type="ECO:0000313" key="2">
    <source>
        <dbReference type="RefSeq" id="XP_011646684.1"/>
    </source>
</evidence>
<reference evidence="2" key="1">
    <citation type="submission" date="2025-08" db="UniProtKB">
        <authorList>
            <consortium name="RefSeq"/>
        </authorList>
    </citation>
    <scope>IDENTIFICATION</scope>
</reference>
<dbReference type="GO" id="GO:0008154">
    <property type="term" value="P:actin polymerization or depolymerization"/>
    <property type="evidence" value="ECO:0007669"/>
    <property type="project" value="TreeGrafter"/>
</dbReference>
<feature type="non-terminal residue" evidence="2">
    <location>
        <position position="290"/>
    </location>
</feature>
<dbReference type="SUPFAM" id="SSF55753">
    <property type="entry name" value="Actin depolymerizing proteins"/>
    <property type="match status" value="3"/>
</dbReference>
<sequence>IHVVQGHEPAAFLNLFSGKMVVHSGKKSDKKCEKRWRLYICQGTLESETFLIEISCSTRQLRSRGSFILLDTENGKLYIWHGNNSLRHIRENAIKAASKLKESRPEEAGLSNENNIEICEIEEGSELEEFSNALGGINKKLYWSLRTTEIKDHTLKLYHLSSIFNKFHATEILCPYRADLTTPFPFSQDDLYQANQPALFLLDDKDVLWIWQGWWPDSETEDQSGSKTVRWQAERRAAMTIAIRYWQKTRNTQTTNLPIYLVWAGLEPLQFINLFPEWTYRDDVAELNIE</sequence>
<evidence type="ECO:0000313" key="1">
    <source>
        <dbReference type="Proteomes" id="UP000504615"/>
    </source>
</evidence>
<dbReference type="GeneID" id="105433208"/>
<dbReference type="AlphaFoldDB" id="A0A6I9WVM4"/>
<organism evidence="1 2">
    <name type="scientific">Pogonomyrmex barbatus</name>
    <name type="common">red harvester ant</name>
    <dbReference type="NCBI Taxonomy" id="144034"/>
    <lineage>
        <taxon>Eukaryota</taxon>
        <taxon>Metazoa</taxon>
        <taxon>Ecdysozoa</taxon>
        <taxon>Arthropoda</taxon>
        <taxon>Hexapoda</taxon>
        <taxon>Insecta</taxon>
        <taxon>Pterygota</taxon>
        <taxon>Neoptera</taxon>
        <taxon>Endopterygota</taxon>
        <taxon>Hymenoptera</taxon>
        <taxon>Apocrita</taxon>
        <taxon>Aculeata</taxon>
        <taxon>Formicoidea</taxon>
        <taxon>Formicidae</taxon>
        <taxon>Myrmicinae</taxon>
        <taxon>Pogonomyrmex</taxon>
    </lineage>
</organism>
<dbReference type="InterPro" id="IPR007122">
    <property type="entry name" value="Villin/Gelsolin"/>
</dbReference>
<dbReference type="InterPro" id="IPR029006">
    <property type="entry name" value="ADF-H/Gelsolin-like_dom_sf"/>
</dbReference>
<protein>
    <submittedName>
        <fullName evidence="2">Supervillin-like</fullName>
    </submittedName>
</protein>
<dbReference type="Proteomes" id="UP000504615">
    <property type="component" value="Unplaced"/>
</dbReference>
<dbReference type="Gene3D" id="3.40.20.10">
    <property type="entry name" value="Severin"/>
    <property type="match status" value="3"/>
</dbReference>
<name>A0A6I9WVM4_9HYME</name>
<dbReference type="GO" id="GO:0051014">
    <property type="term" value="P:actin filament severing"/>
    <property type="evidence" value="ECO:0007669"/>
    <property type="project" value="TreeGrafter"/>
</dbReference>
<dbReference type="GO" id="GO:0005737">
    <property type="term" value="C:cytoplasm"/>
    <property type="evidence" value="ECO:0007669"/>
    <property type="project" value="TreeGrafter"/>
</dbReference>
<dbReference type="OrthoDB" id="28894at2759"/>
<dbReference type="KEGG" id="pbar:105433208"/>
<gene>
    <name evidence="2" type="primary">LOC105433208</name>
</gene>
<dbReference type="PANTHER" id="PTHR11977">
    <property type="entry name" value="VILLIN"/>
    <property type="match status" value="1"/>
</dbReference>
<dbReference type="PANTHER" id="PTHR11977:SF45">
    <property type="entry name" value="SUPERVILLIN"/>
    <property type="match status" value="1"/>
</dbReference>
<keyword evidence="1" id="KW-1185">Reference proteome</keyword>